<evidence type="ECO:0000313" key="1">
    <source>
        <dbReference type="EMBL" id="MFM0002638.1"/>
    </source>
</evidence>
<comment type="caution">
    <text evidence="1">The sequence shown here is derived from an EMBL/GenBank/DDBJ whole genome shotgun (WGS) entry which is preliminary data.</text>
</comment>
<reference evidence="1 2" key="1">
    <citation type="journal article" date="2024" name="Chem. Sci.">
        <title>Discovery of megapolipeptins by genome mining of a Burkholderiales bacteria collection.</title>
        <authorList>
            <person name="Paulo B.S."/>
            <person name="Recchia M.J.J."/>
            <person name="Lee S."/>
            <person name="Fergusson C.H."/>
            <person name="Romanowski S.B."/>
            <person name="Hernandez A."/>
            <person name="Krull N."/>
            <person name="Liu D.Y."/>
            <person name="Cavanagh H."/>
            <person name="Bos A."/>
            <person name="Gray C.A."/>
            <person name="Murphy B.T."/>
            <person name="Linington R.G."/>
            <person name="Eustaquio A.S."/>
        </authorList>
    </citation>
    <scope>NUCLEOTIDE SEQUENCE [LARGE SCALE GENOMIC DNA]</scope>
    <source>
        <strain evidence="1 2">RL17-350-BIC-A</strain>
    </source>
</reference>
<keyword evidence="2" id="KW-1185">Reference proteome</keyword>
<organism evidence="1 2">
    <name type="scientific">Paraburkholderia dipogonis</name>
    <dbReference type="NCBI Taxonomy" id="1211383"/>
    <lineage>
        <taxon>Bacteria</taxon>
        <taxon>Pseudomonadati</taxon>
        <taxon>Pseudomonadota</taxon>
        <taxon>Betaproteobacteria</taxon>
        <taxon>Burkholderiales</taxon>
        <taxon>Burkholderiaceae</taxon>
        <taxon>Paraburkholderia</taxon>
    </lineage>
</organism>
<dbReference type="RefSeq" id="WP_408177940.1">
    <property type="nucleotide sequence ID" value="NZ_JAQQEZ010000010.1"/>
</dbReference>
<protein>
    <submittedName>
        <fullName evidence="1">Uncharacterized protein</fullName>
    </submittedName>
</protein>
<sequence>MADLPTWPATLPDPRATGYGIQPVTPYARTDMDNGVARQRRRFTSVPSHVSVTWRFTHAQHAIFEGFLAYEINLGTDWFAVGLLNGMGVNQVQARFMDDPPYKSAISDSRAWFDVTATLEVKALPLPSRDEYEVLRAYTEAEIAAMSDSLHELIHVQLPGPMRWN</sequence>
<name>A0ABW9AQY0_9BURK</name>
<evidence type="ECO:0000313" key="2">
    <source>
        <dbReference type="Proteomes" id="UP001629230"/>
    </source>
</evidence>
<dbReference type="EMBL" id="JAQQEZ010000010">
    <property type="protein sequence ID" value="MFM0002638.1"/>
    <property type="molecule type" value="Genomic_DNA"/>
</dbReference>
<accession>A0ABW9AQY0</accession>
<gene>
    <name evidence="1" type="ORF">PQR57_16575</name>
</gene>
<proteinExistence type="predicted"/>
<dbReference type="Proteomes" id="UP001629230">
    <property type="component" value="Unassembled WGS sequence"/>
</dbReference>